<organism evidence="3 4">
    <name type="scientific">Microlunatus antarcticus</name>
    <dbReference type="NCBI Taxonomy" id="53388"/>
    <lineage>
        <taxon>Bacteria</taxon>
        <taxon>Bacillati</taxon>
        <taxon>Actinomycetota</taxon>
        <taxon>Actinomycetes</taxon>
        <taxon>Propionibacteriales</taxon>
        <taxon>Propionibacteriaceae</taxon>
        <taxon>Microlunatus</taxon>
    </lineage>
</organism>
<dbReference type="GO" id="GO:0005737">
    <property type="term" value="C:cytoplasm"/>
    <property type="evidence" value="ECO:0007669"/>
    <property type="project" value="TreeGrafter"/>
</dbReference>
<evidence type="ECO:0000259" key="2">
    <source>
        <dbReference type="Pfam" id="PF01370"/>
    </source>
</evidence>
<evidence type="ECO:0000313" key="4">
    <source>
        <dbReference type="Proteomes" id="UP000565572"/>
    </source>
</evidence>
<dbReference type="CDD" id="cd05262">
    <property type="entry name" value="SDR_a7"/>
    <property type="match status" value="1"/>
</dbReference>
<evidence type="ECO:0000256" key="1">
    <source>
        <dbReference type="SAM" id="MobiDB-lite"/>
    </source>
</evidence>
<feature type="domain" description="NAD-dependent epimerase/dehydratase" evidence="2">
    <location>
        <begin position="3"/>
        <end position="210"/>
    </location>
</feature>
<keyword evidence="4" id="KW-1185">Reference proteome</keyword>
<dbReference type="InterPro" id="IPR051783">
    <property type="entry name" value="NAD(P)-dependent_oxidoreduct"/>
</dbReference>
<protein>
    <submittedName>
        <fullName evidence="3">Nucleoside-diphosphate-sugar epimerase</fullName>
    </submittedName>
</protein>
<gene>
    <name evidence="3" type="ORF">FHX39_001018</name>
</gene>
<dbReference type="EMBL" id="JACHZG010000001">
    <property type="protein sequence ID" value="MBB3326074.1"/>
    <property type="molecule type" value="Genomic_DNA"/>
</dbReference>
<dbReference type="Gene3D" id="3.40.50.720">
    <property type="entry name" value="NAD(P)-binding Rossmann-like Domain"/>
    <property type="match status" value="1"/>
</dbReference>
<accession>A0A7W5P624</accession>
<dbReference type="GO" id="GO:0004029">
    <property type="term" value="F:aldehyde dehydrogenase (NAD+) activity"/>
    <property type="evidence" value="ECO:0007669"/>
    <property type="project" value="TreeGrafter"/>
</dbReference>
<dbReference type="SUPFAM" id="SSF51735">
    <property type="entry name" value="NAD(P)-binding Rossmann-fold domains"/>
    <property type="match status" value="1"/>
</dbReference>
<dbReference type="RefSeq" id="WP_183337083.1">
    <property type="nucleotide sequence ID" value="NZ_JACHZG010000001.1"/>
</dbReference>
<evidence type="ECO:0000313" key="3">
    <source>
        <dbReference type="EMBL" id="MBB3326074.1"/>
    </source>
</evidence>
<name>A0A7W5P624_9ACTN</name>
<dbReference type="Proteomes" id="UP000565572">
    <property type="component" value="Unassembled WGS sequence"/>
</dbReference>
<dbReference type="PANTHER" id="PTHR48079">
    <property type="entry name" value="PROTEIN YEEZ"/>
    <property type="match status" value="1"/>
</dbReference>
<sequence>MHVFVTGASGWIGSATVDELLGAGHRVTGLVRSDAAATALEAKGATALRGDLDDLDALRRGADGAEATIHLANKHDWSNPAESNRAERAAVQTLGDVLVGSDRPFLLASGVAGLAAGRPSTEQDRSPFSGPDSMRGGAENLAMDFVEQGVRSISLRFSPTTHGTGDHGFIALIVAAARATGVSGYVGDGMNGWAAVHVSDAARMIRLGLELAPAGSLLHAVGEPGVPTRTIAEAIGRGLGLPATSVAPEDAVGHFGFIGNFFAMDMSSSSTLTQELLGWTPTGPTLLEDLESGSYFRA</sequence>
<dbReference type="InterPro" id="IPR001509">
    <property type="entry name" value="Epimerase_deHydtase"/>
</dbReference>
<dbReference type="Pfam" id="PF01370">
    <property type="entry name" value="Epimerase"/>
    <property type="match status" value="1"/>
</dbReference>
<comment type="caution">
    <text evidence="3">The sequence shown here is derived from an EMBL/GenBank/DDBJ whole genome shotgun (WGS) entry which is preliminary data.</text>
</comment>
<dbReference type="InterPro" id="IPR036291">
    <property type="entry name" value="NAD(P)-bd_dom_sf"/>
</dbReference>
<reference evidence="3 4" key="1">
    <citation type="submission" date="2020-08" db="EMBL/GenBank/DDBJ databases">
        <title>Sequencing the genomes of 1000 actinobacteria strains.</title>
        <authorList>
            <person name="Klenk H.-P."/>
        </authorList>
    </citation>
    <scope>NUCLEOTIDE SEQUENCE [LARGE SCALE GENOMIC DNA]</scope>
    <source>
        <strain evidence="3 4">DSM 11053</strain>
    </source>
</reference>
<dbReference type="AlphaFoldDB" id="A0A7W5P624"/>
<dbReference type="PANTHER" id="PTHR48079:SF6">
    <property type="entry name" value="NAD(P)-BINDING DOMAIN-CONTAINING PROTEIN-RELATED"/>
    <property type="match status" value="1"/>
</dbReference>
<proteinExistence type="predicted"/>
<feature type="region of interest" description="Disordered" evidence="1">
    <location>
        <begin position="116"/>
        <end position="137"/>
    </location>
</feature>